<dbReference type="Pfam" id="PF00082">
    <property type="entry name" value="Peptidase_S8"/>
    <property type="match status" value="1"/>
</dbReference>
<evidence type="ECO:0000313" key="19">
    <source>
        <dbReference type="EMBL" id="KZO90492.1"/>
    </source>
</evidence>
<evidence type="ECO:0000256" key="13">
    <source>
        <dbReference type="PIRSR" id="PIRSR615500-1"/>
    </source>
</evidence>
<dbReference type="PANTHER" id="PTHR42884">
    <property type="entry name" value="PROPROTEIN CONVERTASE SUBTILISIN/KEXIN-RELATED"/>
    <property type="match status" value="1"/>
</dbReference>
<dbReference type="Gene3D" id="2.60.120.260">
    <property type="entry name" value="Galactose-binding domain-like"/>
    <property type="match status" value="1"/>
</dbReference>
<dbReference type="GO" id="GO:0004252">
    <property type="term" value="F:serine-type endopeptidase activity"/>
    <property type="evidence" value="ECO:0007669"/>
    <property type="project" value="UniProtKB-UniRule"/>
</dbReference>
<dbReference type="InterPro" id="IPR034182">
    <property type="entry name" value="Kexin/furin"/>
</dbReference>
<dbReference type="PRINTS" id="PR00723">
    <property type="entry name" value="SUBTILISIN"/>
</dbReference>
<dbReference type="PROSITE" id="PS51892">
    <property type="entry name" value="SUBTILASE"/>
    <property type="match status" value="1"/>
</dbReference>
<keyword evidence="20" id="KW-1185">Reference proteome</keyword>
<keyword evidence="11" id="KW-0865">Zymogen</keyword>
<dbReference type="Pfam" id="PF01483">
    <property type="entry name" value="P_proprotein"/>
    <property type="match status" value="1"/>
</dbReference>
<keyword evidence="6 14" id="KW-0378">Hydrolase</keyword>
<dbReference type="PROSITE" id="PS51829">
    <property type="entry name" value="P_HOMO_B"/>
    <property type="match status" value="1"/>
</dbReference>
<keyword evidence="5 17" id="KW-0732">Signal</keyword>
<feature type="compositionally biased region" description="Low complexity" evidence="15">
    <location>
        <begin position="739"/>
        <end position="754"/>
    </location>
</feature>
<dbReference type="GO" id="GO:0005802">
    <property type="term" value="C:trans-Golgi network"/>
    <property type="evidence" value="ECO:0007669"/>
    <property type="project" value="TreeGrafter"/>
</dbReference>
<evidence type="ECO:0000256" key="4">
    <source>
        <dbReference type="ARBA" id="ARBA00022692"/>
    </source>
</evidence>
<comment type="similarity">
    <text evidence="2">Belongs to the peptidase S8 family. Furin subfamily.</text>
</comment>
<evidence type="ECO:0000256" key="7">
    <source>
        <dbReference type="ARBA" id="ARBA00022825"/>
    </source>
</evidence>
<keyword evidence="4 16" id="KW-0812">Transmembrane</keyword>
<proteinExistence type="inferred from homology"/>
<evidence type="ECO:0000256" key="11">
    <source>
        <dbReference type="ARBA" id="ARBA00023145"/>
    </source>
</evidence>
<evidence type="ECO:0000256" key="1">
    <source>
        <dbReference type="ARBA" id="ARBA00004370"/>
    </source>
</evidence>
<evidence type="ECO:0000256" key="8">
    <source>
        <dbReference type="ARBA" id="ARBA00022837"/>
    </source>
</evidence>
<feature type="active site" description="Charge relay system" evidence="13 14">
    <location>
        <position position="217"/>
    </location>
</feature>
<dbReference type="GO" id="GO:0000139">
    <property type="term" value="C:Golgi membrane"/>
    <property type="evidence" value="ECO:0007669"/>
    <property type="project" value="TreeGrafter"/>
</dbReference>
<dbReference type="InterPro" id="IPR023827">
    <property type="entry name" value="Peptidase_S8_Asp-AS"/>
</dbReference>
<dbReference type="InterPro" id="IPR000209">
    <property type="entry name" value="Peptidase_S8/S53_dom"/>
</dbReference>
<dbReference type="FunFam" id="2.60.120.260:FF:000026">
    <property type="entry name" value="proprotein convertase subtilisin/kexin type 7"/>
    <property type="match status" value="1"/>
</dbReference>
<evidence type="ECO:0000256" key="12">
    <source>
        <dbReference type="ARBA" id="ARBA00023180"/>
    </source>
</evidence>
<dbReference type="FunFam" id="3.40.50.200:FF:000005">
    <property type="entry name" value="Proprotein convertase subtilisin/kexin type 7"/>
    <property type="match status" value="1"/>
</dbReference>
<dbReference type="InterPro" id="IPR015500">
    <property type="entry name" value="Peptidase_S8_subtilisin-rel"/>
</dbReference>
<evidence type="ECO:0000256" key="5">
    <source>
        <dbReference type="ARBA" id="ARBA00022729"/>
    </source>
</evidence>
<evidence type="ECO:0000256" key="6">
    <source>
        <dbReference type="ARBA" id="ARBA00022801"/>
    </source>
</evidence>
<evidence type="ECO:0000259" key="18">
    <source>
        <dbReference type="PROSITE" id="PS51829"/>
    </source>
</evidence>
<dbReference type="PROSITE" id="PS00137">
    <property type="entry name" value="SUBTILASE_HIS"/>
    <property type="match status" value="1"/>
</dbReference>
<evidence type="ECO:0000313" key="20">
    <source>
        <dbReference type="Proteomes" id="UP000076738"/>
    </source>
</evidence>
<dbReference type="InterPro" id="IPR022398">
    <property type="entry name" value="Peptidase_S8_His-AS"/>
</dbReference>
<evidence type="ECO:0000256" key="17">
    <source>
        <dbReference type="SAM" id="SignalP"/>
    </source>
</evidence>
<dbReference type="PANTHER" id="PTHR42884:SF14">
    <property type="entry name" value="NEUROENDOCRINE CONVERTASE 1"/>
    <property type="match status" value="1"/>
</dbReference>
<dbReference type="GO" id="GO:0007323">
    <property type="term" value="P:peptide pheromone maturation"/>
    <property type="evidence" value="ECO:0007669"/>
    <property type="project" value="UniProtKB-ARBA"/>
</dbReference>
<dbReference type="PROSITE" id="PS00136">
    <property type="entry name" value="SUBTILASE_ASP"/>
    <property type="match status" value="1"/>
</dbReference>
<feature type="active site" description="Charge relay system" evidence="13 14">
    <location>
        <position position="255"/>
    </location>
</feature>
<evidence type="ECO:0000256" key="15">
    <source>
        <dbReference type="SAM" id="MobiDB-lite"/>
    </source>
</evidence>
<feature type="compositionally biased region" description="Basic and acidic residues" evidence="15">
    <location>
        <begin position="861"/>
        <end position="871"/>
    </location>
</feature>
<feature type="region of interest" description="Disordered" evidence="15">
    <location>
        <begin position="836"/>
        <end position="928"/>
    </location>
</feature>
<feature type="transmembrane region" description="Helical" evidence="16">
    <location>
        <begin position="772"/>
        <end position="792"/>
    </location>
</feature>
<evidence type="ECO:0000256" key="2">
    <source>
        <dbReference type="ARBA" id="ARBA00005325"/>
    </source>
</evidence>
<keyword evidence="8" id="KW-0106">Calcium</keyword>
<evidence type="ECO:0000256" key="3">
    <source>
        <dbReference type="ARBA" id="ARBA00022670"/>
    </source>
</evidence>
<dbReference type="GO" id="GO:0016485">
    <property type="term" value="P:protein processing"/>
    <property type="evidence" value="ECO:0007669"/>
    <property type="project" value="TreeGrafter"/>
</dbReference>
<keyword evidence="10 16" id="KW-0472">Membrane</keyword>
<feature type="region of interest" description="Disordered" evidence="15">
    <location>
        <begin position="657"/>
        <end position="754"/>
    </location>
</feature>
<organism evidence="19 20">
    <name type="scientific">Calocera viscosa (strain TUFC12733)</name>
    <dbReference type="NCBI Taxonomy" id="1330018"/>
    <lineage>
        <taxon>Eukaryota</taxon>
        <taxon>Fungi</taxon>
        <taxon>Dikarya</taxon>
        <taxon>Basidiomycota</taxon>
        <taxon>Agaricomycotina</taxon>
        <taxon>Dacrymycetes</taxon>
        <taxon>Dacrymycetales</taxon>
        <taxon>Dacrymycetaceae</taxon>
        <taxon>Calocera</taxon>
    </lineage>
</organism>
<dbReference type="PROSITE" id="PS00138">
    <property type="entry name" value="SUBTILASE_SER"/>
    <property type="match status" value="1"/>
</dbReference>
<dbReference type="CDD" id="cd04059">
    <property type="entry name" value="Peptidases_S8_Protein_convertases_Kexins_Furin-like"/>
    <property type="match status" value="1"/>
</dbReference>
<dbReference type="STRING" id="1330018.A0A167GF67"/>
<gene>
    <name evidence="19" type="ORF">CALVIDRAFT_490381</name>
</gene>
<evidence type="ECO:0000256" key="16">
    <source>
        <dbReference type="SAM" id="Phobius"/>
    </source>
</evidence>
<reference evidence="19 20" key="1">
    <citation type="journal article" date="2016" name="Mol. Biol. Evol.">
        <title>Comparative Genomics of Early-Diverging Mushroom-Forming Fungi Provides Insights into the Origins of Lignocellulose Decay Capabilities.</title>
        <authorList>
            <person name="Nagy L.G."/>
            <person name="Riley R."/>
            <person name="Tritt A."/>
            <person name="Adam C."/>
            <person name="Daum C."/>
            <person name="Floudas D."/>
            <person name="Sun H."/>
            <person name="Yadav J.S."/>
            <person name="Pangilinan J."/>
            <person name="Larsson K.H."/>
            <person name="Matsuura K."/>
            <person name="Barry K."/>
            <person name="Labutti K."/>
            <person name="Kuo R."/>
            <person name="Ohm R.A."/>
            <person name="Bhattacharya S.S."/>
            <person name="Shirouzu T."/>
            <person name="Yoshinaga Y."/>
            <person name="Martin F.M."/>
            <person name="Grigoriev I.V."/>
            <person name="Hibbett D.S."/>
        </authorList>
    </citation>
    <scope>NUCLEOTIDE SEQUENCE [LARGE SCALE GENOMIC DNA]</scope>
    <source>
        <strain evidence="19 20">TUFC12733</strain>
    </source>
</reference>
<dbReference type="InterPro" id="IPR002884">
    <property type="entry name" value="P_dom"/>
</dbReference>
<dbReference type="Gene3D" id="3.40.50.200">
    <property type="entry name" value="Peptidase S8/S53 domain"/>
    <property type="match status" value="1"/>
</dbReference>
<dbReference type="InterPro" id="IPR036852">
    <property type="entry name" value="Peptidase_S8/S53_dom_sf"/>
</dbReference>
<feature type="domain" description="P/Homo B" evidence="18">
    <location>
        <begin position="503"/>
        <end position="649"/>
    </location>
</feature>
<feature type="compositionally biased region" description="Basic and acidic residues" evidence="15">
    <location>
        <begin position="885"/>
        <end position="900"/>
    </location>
</feature>
<dbReference type="SUPFAM" id="SSF52743">
    <property type="entry name" value="Subtilisin-like"/>
    <property type="match status" value="1"/>
</dbReference>
<evidence type="ECO:0000256" key="10">
    <source>
        <dbReference type="ARBA" id="ARBA00023136"/>
    </source>
</evidence>
<feature type="signal peptide" evidence="17">
    <location>
        <begin position="1"/>
        <end position="16"/>
    </location>
</feature>
<dbReference type="OrthoDB" id="300641at2759"/>
<feature type="compositionally biased region" description="Acidic residues" evidence="15">
    <location>
        <begin position="664"/>
        <end position="675"/>
    </location>
</feature>
<dbReference type="InterPro" id="IPR023828">
    <property type="entry name" value="Peptidase_S8_Ser-AS"/>
</dbReference>
<evidence type="ECO:0000256" key="14">
    <source>
        <dbReference type="PROSITE-ProRule" id="PRU01240"/>
    </source>
</evidence>
<feature type="compositionally biased region" description="Polar residues" evidence="15">
    <location>
        <begin position="677"/>
        <end position="699"/>
    </location>
</feature>
<comment type="subcellular location">
    <subcellularLocation>
        <location evidence="1">Membrane</location>
    </subcellularLocation>
</comment>
<accession>A0A167GF67</accession>
<feature type="region of interest" description="Disordered" evidence="15">
    <location>
        <begin position="123"/>
        <end position="146"/>
    </location>
</feature>
<keyword evidence="7 14" id="KW-0720">Serine protease</keyword>
<feature type="compositionally biased region" description="Acidic residues" evidence="15">
    <location>
        <begin position="838"/>
        <end position="849"/>
    </location>
</feature>
<feature type="compositionally biased region" description="Basic and acidic residues" evidence="15">
    <location>
        <begin position="700"/>
        <end position="711"/>
    </location>
</feature>
<keyword evidence="3 14" id="KW-0645">Protease</keyword>
<protein>
    <recommendedName>
        <fullName evidence="18">P/Homo B domain-containing protein</fullName>
    </recommendedName>
</protein>
<dbReference type="AlphaFoldDB" id="A0A167GF67"/>
<feature type="chain" id="PRO_5007886813" description="P/Homo B domain-containing protein" evidence="17">
    <location>
        <begin position="17"/>
        <end position="928"/>
    </location>
</feature>
<evidence type="ECO:0000256" key="9">
    <source>
        <dbReference type="ARBA" id="ARBA00022989"/>
    </source>
</evidence>
<feature type="active site" description="Charge relay system" evidence="13 14">
    <location>
        <position position="427"/>
    </location>
</feature>
<dbReference type="Proteomes" id="UP000076738">
    <property type="component" value="Unassembled WGS sequence"/>
</dbReference>
<dbReference type="SUPFAM" id="SSF49785">
    <property type="entry name" value="Galactose-binding domain-like"/>
    <property type="match status" value="1"/>
</dbReference>
<sequence length="928" mass="100730">MRLPCTLLLLLPFTLALQPQPRTYSTHAYYVLHHSPSSSPLADSLQALGVELVEQVGELRDHWLVRVPKPGSVSPSLAGRSEQWEDGDEVMQRWLALQHRARAQAALTSRGEEDARRLVRAIRSLEPQVPRQRTKRGDPPPPPPALFLPRQGPTPLLRPQANITTAADVGNYLDIHDPEFTAQWHLVNELSPFKTINVTGVWDMGFTGAGVRVAVIDDGLDMDSDDLAANYDAAGSWDFNDHVPEPKPRLSDDRHGTRCTGEIGAVRNDVCGVGVAYDTRVSGIRILSGPISDADEAASLNYGFDETSVYSCSWGPPDDGMSMEAPQDLIQKAMLNGVQNGRGGKGSIFVFASGNGAGNGDQCNFDGYTNSIFSITVAAIDKDANHPYYSEACAANLVVAYSSGGGDNIHTTDVGKNKCTSSHGGTSAAAPLVAGVMALALQARPELTWRDAQHLVIRSSVHINPDDPDWEQTASGRRYSYKYGYGAIDGYTLVQMAKTWELVKPQAWVDVGELDLPGAEMDWEGHMMGGTPIGPSGVSSSLSVTGDMLQENNFERMEHVTIRVWINHKKRGDVEVQLESPNGIVSVLAAKRPRDFDEGGFKGWQFSSVKHWDEDPTGDWKLTVHDQQDATSNGSFLGWSMMLWGSVVDPSKAKLWQLPTSVPPDDESGDEDAEEPPTTSDGATPTVDPSASKTKQLSKPTDHLPGDHSDQTGEADQPAFTPKPPGEPAESGVADVEQPTSAPSSSPTSMPSAPLDEGYFNHIKDLLKDSKWLIGTVVLVGLFIIGAGFYYWRRRHRRRAAYKGVAGDEVAMSAMENGNGNGVGRSKEVYDPFAVTASDEEDEEEEADETVALTSGRPRSARPEVGYHDGFLEDDDPASAAPQRLYRDEPEDADKPREEANGNAEDKEEEQPKSTTREAGTGDEPPLV</sequence>
<dbReference type="InterPro" id="IPR008979">
    <property type="entry name" value="Galactose-bd-like_sf"/>
</dbReference>
<keyword evidence="9 16" id="KW-1133">Transmembrane helix</keyword>
<keyword evidence="12" id="KW-0325">Glycoprotein</keyword>
<dbReference type="EMBL" id="KV417340">
    <property type="protein sequence ID" value="KZO90492.1"/>
    <property type="molecule type" value="Genomic_DNA"/>
</dbReference>
<name>A0A167GF67_CALVF</name>